<evidence type="ECO:0000313" key="2">
    <source>
        <dbReference type="EMBL" id="KAH3735960.1"/>
    </source>
</evidence>
<feature type="chain" id="PRO_5038679698" evidence="1">
    <location>
        <begin position="23"/>
        <end position="219"/>
    </location>
</feature>
<gene>
    <name evidence="2" type="ORF">DPMN_042521</name>
</gene>
<dbReference type="OrthoDB" id="10499993at2759"/>
<sequence>MATKVFVLSVCSMLGLISQCNGQMDFSDPFMASLLFGGSNMFGGHSSITHGSASSSVDASASVNVGASSNVPDMKSTVAFIVGQEATPDDGLIQYAAQNGWPPRSEMDLINYIPHFQRIARATFAPHLAKIALETVKTAENQRNASLASQINPAEKANSVQSAVTEMKALTEELNNLVMQRSMDWANLHLKGGATPHTTPSSNGGFDALMPFAMMGGMI</sequence>
<accession>A0A9D4CZP6</accession>
<name>A0A9D4CZP6_DREPO</name>
<dbReference type="AlphaFoldDB" id="A0A9D4CZP6"/>
<evidence type="ECO:0000256" key="1">
    <source>
        <dbReference type="SAM" id="SignalP"/>
    </source>
</evidence>
<keyword evidence="3" id="KW-1185">Reference proteome</keyword>
<dbReference type="EMBL" id="JAIWYP010000011">
    <property type="protein sequence ID" value="KAH3735960.1"/>
    <property type="molecule type" value="Genomic_DNA"/>
</dbReference>
<reference evidence="2" key="2">
    <citation type="submission" date="2020-11" db="EMBL/GenBank/DDBJ databases">
        <authorList>
            <person name="McCartney M.A."/>
            <person name="Auch B."/>
            <person name="Kono T."/>
            <person name="Mallez S."/>
            <person name="Becker A."/>
            <person name="Gohl D.M."/>
            <person name="Silverstein K.A.T."/>
            <person name="Koren S."/>
            <person name="Bechman K.B."/>
            <person name="Herman A."/>
            <person name="Abrahante J.E."/>
            <person name="Garbe J."/>
        </authorList>
    </citation>
    <scope>NUCLEOTIDE SEQUENCE</scope>
    <source>
        <strain evidence="2">Duluth1</strain>
        <tissue evidence="2">Whole animal</tissue>
    </source>
</reference>
<proteinExistence type="predicted"/>
<organism evidence="2 3">
    <name type="scientific">Dreissena polymorpha</name>
    <name type="common">Zebra mussel</name>
    <name type="synonym">Mytilus polymorpha</name>
    <dbReference type="NCBI Taxonomy" id="45954"/>
    <lineage>
        <taxon>Eukaryota</taxon>
        <taxon>Metazoa</taxon>
        <taxon>Spiralia</taxon>
        <taxon>Lophotrochozoa</taxon>
        <taxon>Mollusca</taxon>
        <taxon>Bivalvia</taxon>
        <taxon>Autobranchia</taxon>
        <taxon>Heteroconchia</taxon>
        <taxon>Euheterodonta</taxon>
        <taxon>Imparidentia</taxon>
        <taxon>Neoheterodontei</taxon>
        <taxon>Myida</taxon>
        <taxon>Dreissenoidea</taxon>
        <taxon>Dreissenidae</taxon>
        <taxon>Dreissena</taxon>
    </lineage>
</organism>
<reference evidence="2" key="1">
    <citation type="journal article" date="2019" name="bioRxiv">
        <title>The Genome of the Zebra Mussel, Dreissena polymorpha: A Resource for Invasive Species Research.</title>
        <authorList>
            <person name="McCartney M.A."/>
            <person name="Auch B."/>
            <person name="Kono T."/>
            <person name="Mallez S."/>
            <person name="Zhang Y."/>
            <person name="Obille A."/>
            <person name="Becker A."/>
            <person name="Abrahante J.E."/>
            <person name="Garbe J."/>
            <person name="Badalamenti J.P."/>
            <person name="Herman A."/>
            <person name="Mangelson H."/>
            <person name="Liachko I."/>
            <person name="Sullivan S."/>
            <person name="Sone E.D."/>
            <person name="Koren S."/>
            <person name="Silverstein K.A.T."/>
            <person name="Beckman K.B."/>
            <person name="Gohl D.M."/>
        </authorList>
    </citation>
    <scope>NUCLEOTIDE SEQUENCE</scope>
    <source>
        <strain evidence="2">Duluth1</strain>
        <tissue evidence="2">Whole animal</tissue>
    </source>
</reference>
<protein>
    <submittedName>
        <fullName evidence="2">Uncharacterized protein</fullName>
    </submittedName>
</protein>
<evidence type="ECO:0000313" key="3">
    <source>
        <dbReference type="Proteomes" id="UP000828390"/>
    </source>
</evidence>
<dbReference type="Proteomes" id="UP000828390">
    <property type="component" value="Unassembled WGS sequence"/>
</dbReference>
<keyword evidence="1" id="KW-0732">Signal</keyword>
<comment type="caution">
    <text evidence="2">The sequence shown here is derived from an EMBL/GenBank/DDBJ whole genome shotgun (WGS) entry which is preliminary data.</text>
</comment>
<feature type="signal peptide" evidence="1">
    <location>
        <begin position="1"/>
        <end position="22"/>
    </location>
</feature>